<gene>
    <name evidence="1" type="ORF">psal_cds_1231</name>
</gene>
<dbReference type="KEGG" id="vg:34568395"/>
<dbReference type="GeneID" id="34568395"/>
<sequence>MCAARAGPQMLTCPCDDDGNGDGDDMEIERLATFGHSAMRAFLLSCVDTTTGAVDADALTRAERRHNRRVVRQILWEVSGDFFVLSVGAVGRDTEARLCGVRARFARTADGQFKLVTDPTSRGGTARLRWNKEHLAHAISALSLTHLLYFEGPRSSRQHEAANMKIDELAGTMWLPTVVRALSSHPSSEPWTADCILRMGPLLTFFVDVCARRNSVPSTGRWTGWVDASAASACPAGRRLLDVARETHRGSLVDQVWRRAAGLEQNLRGMLAWMQALERTDAVAMHLLGRAPLPDASVAPD</sequence>
<accession>A0A291AU11</accession>
<reference evidence="1 2" key="1">
    <citation type="journal article" date="2013" name="Science">
        <title>Pandoraviruses: amoeba viruses with genomes up to 2.5 Mb reaching that of parasitic eukaryotes.</title>
        <authorList>
            <person name="Philippe N."/>
            <person name="Legendre M."/>
            <person name="Doutre G."/>
            <person name="Coute Y."/>
            <person name="Poirot O."/>
            <person name="Lescot M."/>
            <person name="Arslan D."/>
            <person name="Seltzer V."/>
            <person name="Bertaux L."/>
            <person name="Bruley C."/>
            <person name="Garin J."/>
            <person name="Claverie J.M."/>
            <person name="Abergel C."/>
        </authorList>
    </citation>
    <scope>NUCLEOTIDE SEQUENCE [LARGE SCALE GENOMIC DNA]</scope>
</reference>
<organism evidence="1 2">
    <name type="scientific">Pandoravirus salinus</name>
    <dbReference type="NCBI Taxonomy" id="1349410"/>
    <lineage>
        <taxon>Viruses</taxon>
        <taxon>Pandoravirus</taxon>
    </lineage>
</organism>
<evidence type="ECO:0000313" key="1">
    <source>
        <dbReference type="EMBL" id="ATE82297.1"/>
    </source>
</evidence>
<evidence type="ECO:0000313" key="2">
    <source>
        <dbReference type="Proteomes" id="UP000204584"/>
    </source>
</evidence>
<keyword evidence="2" id="KW-1185">Reference proteome</keyword>
<proteinExistence type="predicted"/>
<dbReference type="EMBL" id="KC977571">
    <property type="protein sequence ID" value="ATE82297.1"/>
    <property type="molecule type" value="Genomic_DNA"/>
</dbReference>
<protein>
    <submittedName>
        <fullName evidence="1">Uncharacterized protein</fullName>
    </submittedName>
</protein>
<dbReference type="Proteomes" id="UP000204584">
    <property type="component" value="Segment"/>
</dbReference>
<name>A0A291AU11_9VIRU</name>
<dbReference type="RefSeq" id="YP_009430136.1">
    <property type="nucleotide sequence ID" value="NC_022098.1"/>
</dbReference>